<dbReference type="RefSeq" id="XP_001327683.1">
    <property type="nucleotide sequence ID" value="XM_001327648.1"/>
</dbReference>
<accession>A2DW15</accession>
<dbReference type="SMR" id="A2DW15"/>
<dbReference type="KEGG" id="tva:4773463"/>
<gene>
    <name evidence="1" type="ORF">TVAG_252730</name>
</gene>
<reference evidence="1" key="1">
    <citation type="submission" date="2006-10" db="EMBL/GenBank/DDBJ databases">
        <authorList>
            <person name="Amadeo P."/>
            <person name="Zhao Q."/>
            <person name="Wortman J."/>
            <person name="Fraser-Liggett C."/>
            <person name="Carlton J."/>
        </authorList>
    </citation>
    <scope>NUCLEOTIDE SEQUENCE</scope>
    <source>
        <strain evidence="1">G3</strain>
    </source>
</reference>
<sequence>MEILQLNLSLIKDDLKMLNYIQCNLILDILRNEYNKEIPDDDEKIILIARRIPIKAAIGMDISKDIGFVAANYIKNGFAACNELDLEFIEQIYSHPYLKIMTEDSLLDDIFKIIEKYGRKAYHFMDFIRIYMLKPEGLFKYADFTSKHKISQKMVENLLYAYSIDEKNCPFDYNRYKTSELILGKIAMLNSSKYQNGMLFDTPHGLFEYFRMKYDNPPVEVTSSSYTSAAPSVVIAPEALPGHWVSNKEENSWIEFEFKNGSFMLSKYMFVSHDGPSYCKSWKVEAYNPELGKYVIISQVKDEKGLCFKRSKKVFSVDDSNIIATKIRITLTGKSSNDDYRFCLRRVEFFGKYFE</sequence>
<dbReference type="AlphaFoldDB" id="A2DW15"/>
<dbReference type="InParanoid" id="A2DW15"/>
<reference evidence="1" key="2">
    <citation type="journal article" date="2007" name="Science">
        <title>Draft genome sequence of the sexually transmitted pathogen Trichomonas vaginalis.</title>
        <authorList>
            <person name="Carlton J.M."/>
            <person name="Hirt R.P."/>
            <person name="Silva J.C."/>
            <person name="Delcher A.L."/>
            <person name="Schatz M."/>
            <person name="Zhao Q."/>
            <person name="Wortman J.R."/>
            <person name="Bidwell S.L."/>
            <person name="Alsmark U.C.M."/>
            <person name="Besteiro S."/>
            <person name="Sicheritz-Ponten T."/>
            <person name="Noel C.J."/>
            <person name="Dacks J.B."/>
            <person name="Foster P.G."/>
            <person name="Simillion C."/>
            <person name="Van de Peer Y."/>
            <person name="Miranda-Saavedra D."/>
            <person name="Barton G.J."/>
            <person name="Westrop G.D."/>
            <person name="Mueller S."/>
            <person name="Dessi D."/>
            <person name="Fiori P.L."/>
            <person name="Ren Q."/>
            <person name="Paulsen I."/>
            <person name="Zhang H."/>
            <person name="Bastida-Corcuera F.D."/>
            <person name="Simoes-Barbosa A."/>
            <person name="Brown M.T."/>
            <person name="Hayes R.D."/>
            <person name="Mukherjee M."/>
            <person name="Okumura C.Y."/>
            <person name="Schneider R."/>
            <person name="Smith A.J."/>
            <person name="Vanacova S."/>
            <person name="Villalvazo M."/>
            <person name="Haas B.J."/>
            <person name="Pertea M."/>
            <person name="Feldblyum T.V."/>
            <person name="Utterback T.R."/>
            <person name="Shu C.L."/>
            <person name="Osoegawa K."/>
            <person name="de Jong P.J."/>
            <person name="Hrdy I."/>
            <person name="Horvathova L."/>
            <person name="Zubacova Z."/>
            <person name="Dolezal P."/>
            <person name="Malik S.B."/>
            <person name="Logsdon J.M. Jr."/>
            <person name="Henze K."/>
            <person name="Gupta A."/>
            <person name="Wang C.C."/>
            <person name="Dunne R.L."/>
            <person name="Upcroft J.A."/>
            <person name="Upcroft P."/>
            <person name="White O."/>
            <person name="Salzberg S.L."/>
            <person name="Tang P."/>
            <person name="Chiu C.-H."/>
            <person name="Lee Y.-S."/>
            <person name="Embley T.M."/>
            <person name="Coombs G.H."/>
            <person name="Mottram J.C."/>
            <person name="Tachezy J."/>
            <person name="Fraser-Liggett C.M."/>
            <person name="Johnson P.J."/>
        </authorList>
    </citation>
    <scope>NUCLEOTIDE SEQUENCE [LARGE SCALE GENOMIC DNA]</scope>
    <source>
        <strain evidence="1">G3</strain>
    </source>
</reference>
<dbReference type="VEuPathDB" id="TrichDB:TVAG_252730"/>
<evidence type="ECO:0000313" key="1">
    <source>
        <dbReference type="EMBL" id="EAY15460.1"/>
    </source>
</evidence>
<dbReference type="EMBL" id="DS113256">
    <property type="protein sequence ID" value="EAY15460.1"/>
    <property type="molecule type" value="Genomic_DNA"/>
</dbReference>
<organism evidence="1 2">
    <name type="scientific">Trichomonas vaginalis (strain ATCC PRA-98 / G3)</name>
    <dbReference type="NCBI Taxonomy" id="412133"/>
    <lineage>
        <taxon>Eukaryota</taxon>
        <taxon>Metamonada</taxon>
        <taxon>Parabasalia</taxon>
        <taxon>Trichomonadida</taxon>
        <taxon>Trichomonadidae</taxon>
        <taxon>Trichomonas</taxon>
    </lineage>
</organism>
<keyword evidence="2" id="KW-1185">Reference proteome</keyword>
<proteinExistence type="predicted"/>
<name>A2DW15_TRIV3</name>
<protein>
    <submittedName>
        <fullName evidence="1">Uncharacterized protein</fullName>
    </submittedName>
</protein>
<dbReference type="Proteomes" id="UP000001542">
    <property type="component" value="Unassembled WGS sequence"/>
</dbReference>
<dbReference type="VEuPathDB" id="TrichDB:TVAGG3_0845220"/>
<evidence type="ECO:0000313" key="2">
    <source>
        <dbReference type="Proteomes" id="UP000001542"/>
    </source>
</evidence>